<keyword evidence="2" id="KW-0472">Membrane</keyword>
<dbReference type="KEGG" id="car:cauri_0811"/>
<feature type="compositionally biased region" description="Polar residues" evidence="1">
    <location>
        <begin position="1"/>
        <end position="13"/>
    </location>
</feature>
<organism evidence="3 4">
    <name type="scientific">Corynebacterium aurimucosum (strain ATCC 700975 / DSM 44827 / CIP 107346 / CN-1)</name>
    <name type="common">Corynebacterium nigricans</name>
    <dbReference type="NCBI Taxonomy" id="548476"/>
    <lineage>
        <taxon>Bacteria</taxon>
        <taxon>Bacillati</taxon>
        <taxon>Actinomycetota</taxon>
        <taxon>Actinomycetes</taxon>
        <taxon>Mycobacteriales</taxon>
        <taxon>Corynebacteriaceae</taxon>
        <taxon>Corynebacterium</taxon>
    </lineage>
</organism>
<evidence type="ECO:0000313" key="4">
    <source>
        <dbReference type="Proteomes" id="UP000002077"/>
    </source>
</evidence>
<keyword evidence="2" id="KW-1133">Transmembrane helix</keyword>
<evidence type="ECO:0000256" key="2">
    <source>
        <dbReference type="SAM" id="Phobius"/>
    </source>
</evidence>
<feature type="compositionally biased region" description="Low complexity" evidence="1">
    <location>
        <begin position="128"/>
        <end position="144"/>
    </location>
</feature>
<feature type="compositionally biased region" description="Low complexity" evidence="1">
    <location>
        <begin position="50"/>
        <end position="59"/>
    </location>
</feature>
<gene>
    <name evidence="3" type="ordered locus">cauri_0811</name>
</gene>
<feature type="region of interest" description="Disordered" evidence="1">
    <location>
        <begin position="128"/>
        <end position="155"/>
    </location>
</feature>
<dbReference type="RefSeq" id="WP_010187642.1">
    <property type="nucleotide sequence ID" value="NC_012590.1"/>
</dbReference>
<dbReference type="HOGENOM" id="CLU_917399_0_0_11"/>
<dbReference type="STRING" id="548476.cauri_0811"/>
<dbReference type="GeneID" id="31923436"/>
<feature type="compositionally biased region" description="Polar residues" evidence="1">
    <location>
        <begin position="60"/>
        <end position="69"/>
    </location>
</feature>
<feature type="region of interest" description="Disordered" evidence="1">
    <location>
        <begin position="1"/>
        <end position="92"/>
    </location>
</feature>
<keyword evidence="4" id="KW-1185">Reference proteome</keyword>
<dbReference type="OrthoDB" id="4427390at2"/>
<feature type="transmembrane region" description="Helical" evidence="2">
    <location>
        <begin position="100"/>
        <end position="123"/>
    </location>
</feature>
<feature type="compositionally biased region" description="Low complexity" evidence="1">
    <location>
        <begin position="14"/>
        <end position="27"/>
    </location>
</feature>
<evidence type="ECO:0000313" key="3">
    <source>
        <dbReference type="EMBL" id="ACP32408.1"/>
    </source>
</evidence>
<reference evidence="3 4" key="1">
    <citation type="journal article" date="2010" name="BMC Genomics">
        <title>Complete genome sequence and lifestyle of black-pigmented Corynebacterium aurimucosum ATCC 700975 (formerly C. nigricans CN-1) isolated from a vaginal swab of a woman with spontaneous abortion.</title>
        <authorList>
            <person name="Trost E."/>
            <person name="Gotker S."/>
            <person name="Schneider J."/>
            <person name="Schneiker-Bekel S."/>
            <person name="Szczepanowski R."/>
            <person name="Tilker A."/>
            <person name="Viehoever P."/>
            <person name="Arnold W."/>
            <person name="Bekel T."/>
            <person name="Blom J."/>
            <person name="Gartemann K.H."/>
            <person name="Linke B."/>
            <person name="Goesmann A."/>
            <person name="Puhler A."/>
            <person name="Shukla S.K."/>
            <person name="Tauch A."/>
        </authorList>
    </citation>
    <scope>NUCLEOTIDE SEQUENCE [LARGE SCALE GENOMIC DNA]</scope>
    <source>
        <strain evidence="4">ATCC 700975 / DSM 44827 / CIP 107346 / CN-1</strain>
    </source>
</reference>
<protein>
    <submittedName>
        <fullName evidence="3">Putative membrane protein</fullName>
    </submittedName>
</protein>
<accession>C3PF04</accession>
<proteinExistence type="predicted"/>
<keyword evidence="2" id="KW-0812">Transmembrane</keyword>
<name>C3PF04_CORA7</name>
<dbReference type="EMBL" id="CP001601">
    <property type="protein sequence ID" value="ACP32408.1"/>
    <property type="molecule type" value="Genomic_DNA"/>
</dbReference>
<dbReference type="Proteomes" id="UP000002077">
    <property type="component" value="Chromosome"/>
</dbReference>
<dbReference type="AlphaFoldDB" id="C3PF04"/>
<evidence type="ECO:0000256" key="1">
    <source>
        <dbReference type="SAM" id="MobiDB-lite"/>
    </source>
</evidence>
<sequence>MTFPTGPSGTPPRNSGSSGFGSPAPGFGHPGAPGGANGPHQSGPGGSPSGFGNTPPFGGQSASPSSQPFGGSAPTPPSPPQPTTYTAPQPPKGTGRFSGAIAALIALLVILAVILGVGAWFIWGRESSGSSHTAASSEPTSTATLPGTPLATSGRIDTDLEADGVVIARTFFPDSYVSRSGSTNIADVQLAESHSQLNAVFGFSDDRENTDVASATVTVNGADGAELASFEVPAEEALEMPINIADHQALRFTFTYKDANGNPADNTGFAVASLHAQ</sequence>
<feature type="compositionally biased region" description="Gly residues" evidence="1">
    <location>
        <begin position="28"/>
        <end position="49"/>
    </location>
</feature>